<protein>
    <submittedName>
        <fullName evidence="2">Uncharacterized protein</fullName>
    </submittedName>
</protein>
<proteinExistence type="predicted"/>
<evidence type="ECO:0000313" key="2">
    <source>
        <dbReference type="EMBL" id="OJT06771.1"/>
    </source>
</evidence>
<organism evidence="2 3">
    <name type="scientific">Trametes pubescens</name>
    <name type="common">White-rot fungus</name>
    <dbReference type="NCBI Taxonomy" id="154538"/>
    <lineage>
        <taxon>Eukaryota</taxon>
        <taxon>Fungi</taxon>
        <taxon>Dikarya</taxon>
        <taxon>Basidiomycota</taxon>
        <taxon>Agaricomycotina</taxon>
        <taxon>Agaricomycetes</taxon>
        <taxon>Polyporales</taxon>
        <taxon>Polyporaceae</taxon>
        <taxon>Trametes</taxon>
    </lineage>
</organism>
<comment type="caution">
    <text evidence="2">The sequence shown here is derived from an EMBL/GenBank/DDBJ whole genome shotgun (WGS) entry which is preliminary data.</text>
</comment>
<dbReference type="STRING" id="154538.A0A1M2VGQ4"/>
<reference evidence="2 3" key="1">
    <citation type="submission" date="2016-10" db="EMBL/GenBank/DDBJ databases">
        <title>Genome sequence of the basidiomycete white-rot fungus Trametes pubescens.</title>
        <authorList>
            <person name="Makela M.R."/>
            <person name="Granchi Z."/>
            <person name="Peng M."/>
            <person name="De Vries R.P."/>
            <person name="Grigoriev I."/>
            <person name="Riley R."/>
            <person name="Hilden K."/>
        </authorList>
    </citation>
    <scope>NUCLEOTIDE SEQUENCE [LARGE SCALE GENOMIC DNA]</scope>
    <source>
        <strain evidence="2 3">FBCC735</strain>
    </source>
</reference>
<feature type="region of interest" description="Disordered" evidence="1">
    <location>
        <begin position="55"/>
        <end position="134"/>
    </location>
</feature>
<gene>
    <name evidence="2" type="ORF">TRAPUB_2371</name>
</gene>
<dbReference type="Proteomes" id="UP000184267">
    <property type="component" value="Unassembled WGS sequence"/>
</dbReference>
<dbReference type="EMBL" id="MNAD01001263">
    <property type="protein sequence ID" value="OJT06771.1"/>
    <property type="molecule type" value="Genomic_DNA"/>
</dbReference>
<evidence type="ECO:0000313" key="3">
    <source>
        <dbReference type="Proteomes" id="UP000184267"/>
    </source>
</evidence>
<accession>A0A1M2VGQ4</accession>
<feature type="compositionally biased region" description="Low complexity" evidence="1">
    <location>
        <begin position="102"/>
        <end position="126"/>
    </location>
</feature>
<name>A0A1M2VGQ4_TRAPU</name>
<dbReference type="OMA" id="IPLMHPD"/>
<feature type="compositionally biased region" description="Basic and acidic residues" evidence="1">
    <location>
        <begin position="59"/>
        <end position="70"/>
    </location>
</feature>
<keyword evidence="3" id="KW-1185">Reference proteome</keyword>
<evidence type="ECO:0000256" key="1">
    <source>
        <dbReference type="SAM" id="MobiDB-lite"/>
    </source>
</evidence>
<sequence length="235" mass="25529">MQSHMPWETLSRETVRAVVQDLGLARYTKGVRREKLVQLLKDVETQGREAVMQRLQVQADREQEREREGARQGSVEVEYTGPPLNVNATASTSGMHPVVDISSRAGPSRPRASVHSSPSSRGGASPRAKKRRVPPPSYAVLYQLEQDISAPSAAPIPLMHPDRPFEGVFLPPPRRARGVSAEHHFPESVSQARGVHGGDGVAGASSSAMRLDAVEVPRPAGAVRKQWRQEAASSS</sequence>
<dbReference type="AlphaFoldDB" id="A0A1M2VGQ4"/>
<dbReference type="OrthoDB" id="3892913at2759"/>